<evidence type="ECO:0000313" key="2">
    <source>
        <dbReference type="Proteomes" id="UP001165270"/>
    </source>
</evidence>
<reference evidence="1" key="1">
    <citation type="submission" date="2022-03" db="EMBL/GenBank/DDBJ databases">
        <title>Streptomyces 7R015 and 7R016 isolated from Barleria lupulina in Thailand.</title>
        <authorList>
            <person name="Kanchanasin P."/>
            <person name="Phongsopitanun W."/>
            <person name="Tanasupawat S."/>
        </authorList>
    </citation>
    <scope>NUCLEOTIDE SEQUENCE</scope>
    <source>
        <strain evidence="1">7R016</strain>
    </source>
</reference>
<gene>
    <name evidence="1" type="ORF">MQN93_43160</name>
</gene>
<evidence type="ECO:0000313" key="1">
    <source>
        <dbReference type="EMBL" id="MCI3246501.1"/>
    </source>
</evidence>
<proteinExistence type="predicted"/>
<sequence>MMPSFRDQLIHQLQCEGAFTETGARELTDAAIGEGIEAYPGELALLRTIVRTARVAVRNRDFAAIEQALINHASDDAAARAETKR</sequence>
<comment type="caution">
    <text evidence="1">The sequence shown here is derived from an EMBL/GenBank/DDBJ whole genome shotgun (WGS) entry which is preliminary data.</text>
</comment>
<dbReference type="EMBL" id="JALDAX010000038">
    <property type="protein sequence ID" value="MCI3246501.1"/>
    <property type="molecule type" value="Genomic_DNA"/>
</dbReference>
<organism evidence="1 2">
    <name type="scientific">Streptomyces spinosisporus</name>
    <dbReference type="NCBI Taxonomy" id="2927582"/>
    <lineage>
        <taxon>Bacteria</taxon>
        <taxon>Bacillati</taxon>
        <taxon>Actinomycetota</taxon>
        <taxon>Actinomycetes</taxon>
        <taxon>Kitasatosporales</taxon>
        <taxon>Streptomycetaceae</taxon>
        <taxon>Streptomyces</taxon>
    </lineage>
</organism>
<dbReference type="Proteomes" id="UP001165270">
    <property type="component" value="Unassembled WGS sequence"/>
</dbReference>
<name>A0ABS9XYT4_9ACTN</name>
<protein>
    <submittedName>
        <fullName evidence="1">Uncharacterized protein</fullName>
    </submittedName>
</protein>
<accession>A0ABS9XYT4</accession>
<dbReference type="RefSeq" id="WP_242713833.1">
    <property type="nucleotide sequence ID" value="NZ_JALDAX010000038.1"/>
</dbReference>
<keyword evidence="2" id="KW-1185">Reference proteome</keyword>